<protein>
    <submittedName>
        <fullName evidence="2">Bctip41</fullName>
    </submittedName>
</protein>
<comment type="similarity">
    <text evidence="1">Belongs to the TIP41 family.</text>
</comment>
<evidence type="ECO:0000313" key="2">
    <source>
        <dbReference type="EMBL" id="ATZ58320.1"/>
    </source>
</evidence>
<accession>A0A384K661</accession>
<dbReference type="PANTHER" id="PTHR21021">
    <property type="entry name" value="GAF/PUTATIVE CYTOSKELETAL PROTEIN"/>
    <property type="match status" value="1"/>
</dbReference>
<dbReference type="RefSeq" id="XP_001545643.1">
    <property type="nucleotide sequence ID" value="XM_001545593.2"/>
</dbReference>
<reference evidence="2 3" key="1">
    <citation type="journal article" date="2011" name="PLoS Genet.">
        <title>Genomic analysis of the necrotrophic fungal pathogens Sclerotinia sclerotiorum and Botrytis cinerea.</title>
        <authorList>
            <person name="Amselem J."/>
            <person name="Cuomo C.A."/>
            <person name="van Kan J.A."/>
            <person name="Viaud M."/>
            <person name="Benito E.P."/>
            <person name="Couloux A."/>
            <person name="Coutinho P.M."/>
            <person name="de Vries R.P."/>
            <person name="Dyer P.S."/>
            <person name="Fillinger S."/>
            <person name="Fournier E."/>
            <person name="Gout L."/>
            <person name="Hahn M."/>
            <person name="Kohn L."/>
            <person name="Lapalu N."/>
            <person name="Plummer K.M."/>
            <person name="Pradier J.M."/>
            <person name="Quevillon E."/>
            <person name="Sharon A."/>
            <person name="Simon A."/>
            <person name="ten Have A."/>
            <person name="Tudzynski B."/>
            <person name="Tudzynski P."/>
            <person name="Wincker P."/>
            <person name="Andrew M."/>
            <person name="Anthouard V."/>
            <person name="Beever R.E."/>
            <person name="Beffa R."/>
            <person name="Benoit I."/>
            <person name="Bouzid O."/>
            <person name="Brault B."/>
            <person name="Chen Z."/>
            <person name="Choquer M."/>
            <person name="Collemare J."/>
            <person name="Cotton P."/>
            <person name="Danchin E.G."/>
            <person name="Da Silva C."/>
            <person name="Gautier A."/>
            <person name="Giraud C."/>
            <person name="Giraud T."/>
            <person name="Gonzalez C."/>
            <person name="Grossetete S."/>
            <person name="Guldener U."/>
            <person name="Henrissat B."/>
            <person name="Howlett B.J."/>
            <person name="Kodira C."/>
            <person name="Kretschmer M."/>
            <person name="Lappartient A."/>
            <person name="Leroch M."/>
            <person name="Levis C."/>
            <person name="Mauceli E."/>
            <person name="Neuveglise C."/>
            <person name="Oeser B."/>
            <person name="Pearson M."/>
            <person name="Poulain J."/>
            <person name="Poussereau N."/>
            <person name="Quesneville H."/>
            <person name="Rascle C."/>
            <person name="Schumacher J."/>
            <person name="Segurens B."/>
            <person name="Sexton A."/>
            <person name="Silva E."/>
            <person name="Sirven C."/>
            <person name="Soanes D.M."/>
            <person name="Talbot N.J."/>
            <person name="Templeton M."/>
            <person name="Yandava C."/>
            <person name="Yarden O."/>
            <person name="Zeng Q."/>
            <person name="Rollins J.A."/>
            <person name="Lebrun M.H."/>
            <person name="Dickman M."/>
        </authorList>
    </citation>
    <scope>NUCLEOTIDE SEQUENCE [LARGE SCALE GENOMIC DNA]</scope>
    <source>
        <strain evidence="2 3">B05.10</strain>
    </source>
</reference>
<reference evidence="2 3" key="2">
    <citation type="journal article" date="2012" name="Eukaryot. Cell">
        <title>Genome update of Botrytis cinerea strains B05.10 and T4.</title>
        <authorList>
            <person name="Staats M."/>
            <person name="van Kan J.A."/>
        </authorList>
    </citation>
    <scope>NUCLEOTIDE SEQUENCE [LARGE SCALE GENOMIC DNA]</scope>
    <source>
        <strain evidence="2 3">B05.10</strain>
    </source>
</reference>
<dbReference type="GO" id="GO:0031929">
    <property type="term" value="P:TOR signaling"/>
    <property type="evidence" value="ECO:0007669"/>
    <property type="project" value="TreeGrafter"/>
</dbReference>
<dbReference type="GO" id="GO:0005829">
    <property type="term" value="C:cytosol"/>
    <property type="evidence" value="ECO:0007669"/>
    <property type="project" value="TreeGrafter"/>
</dbReference>
<dbReference type="KEGG" id="bfu:BCIN_16g01400"/>
<reference evidence="2 3" key="3">
    <citation type="journal article" date="2017" name="Mol. Plant Pathol.">
        <title>A gapless genome sequence of the fungus Botrytis cinerea.</title>
        <authorList>
            <person name="Van Kan J.A."/>
            <person name="Stassen J.H."/>
            <person name="Mosbach A."/>
            <person name="Van Der Lee T.A."/>
            <person name="Faino L."/>
            <person name="Farmer A.D."/>
            <person name="Papasotiriou D.G."/>
            <person name="Zhou S."/>
            <person name="Seidl M.F."/>
            <person name="Cottam E."/>
            <person name="Edel D."/>
            <person name="Hahn M."/>
            <person name="Schwartz D.C."/>
            <person name="Dietrich R.A."/>
            <person name="Widdison S."/>
            <person name="Scalliet G."/>
        </authorList>
    </citation>
    <scope>NUCLEOTIDE SEQUENCE [LARGE SCALE GENOMIC DNA]</scope>
    <source>
        <strain evidence="2 3">B05.10</strain>
    </source>
</reference>
<evidence type="ECO:0000256" key="1">
    <source>
        <dbReference type="ARBA" id="ARBA00006658"/>
    </source>
</evidence>
<gene>
    <name evidence="2" type="primary">Bctip41</name>
    <name evidence="2" type="ORF">BCIN_16g01400</name>
</gene>
<dbReference type="Proteomes" id="UP000001798">
    <property type="component" value="Chromosome 16"/>
</dbReference>
<dbReference type="OrthoDB" id="10253878at2759"/>
<sequence>MAFNGPINETYPMPSAADTATVSHTQKGFKISARKLPISKSGPIDEMSEKLGIPVPEMIFGDNMVAIEHVASGWRMEFNAYDALDRVDKTDKNMLKVAYSKEWSSSREKTHEGIKEIVKPFDWSYTTDYKGTITNGKLFTLDNSDPIPIALLKRQDPILFFEEVVLYESELDDNGISVFSCKLRVMPDRMLLLCRLFMRLDNVLVRIRDTRIYVDFNTSKVIRDYTEREDAFDTVKKNLLYSGKLPDDLTIAMRDPNQIAHLVPEVTHTIENLTLP</sequence>
<keyword evidence="3" id="KW-1185">Reference proteome</keyword>
<dbReference type="OMA" id="DMILFED"/>
<proteinExistence type="inferred from homology"/>
<dbReference type="InterPro" id="IPR051330">
    <property type="entry name" value="Phosphatase_reg/MetRdx"/>
</dbReference>
<dbReference type="EMBL" id="CP009820">
    <property type="protein sequence ID" value="ATZ58320.1"/>
    <property type="molecule type" value="Genomic_DNA"/>
</dbReference>
<dbReference type="VEuPathDB" id="FungiDB:Bcin16g01400"/>
<dbReference type="AlphaFoldDB" id="A0A384K661"/>
<evidence type="ECO:0000313" key="3">
    <source>
        <dbReference type="Proteomes" id="UP000001798"/>
    </source>
</evidence>
<name>A0A384K661_BOTFB</name>
<organism evidence="2 3">
    <name type="scientific">Botryotinia fuckeliana (strain B05.10)</name>
    <name type="common">Noble rot fungus</name>
    <name type="synonym">Botrytis cinerea</name>
    <dbReference type="NCBI Taxonomy" id="332648"/>
    <lineage>
        <taxon>Eukaryota</taxon>
        <taxon>Fungi</taxon>
        <taxon>Dikarya</taxon>
        <taxon>Ascomycota</taxon>
        <taxon>Pezizomycotina</taxon>
        <taxon>Leotiomycetes</taxon>
        <taxon>Helotiales</taxon>
        <taxon>Sclerotiniaceae</taxon>
        <taxon>Botrytis</taxon>
    </lineage>
</organism>
<dbReference type="GeneID" id="5426111"/>
<dbReference type="InterPro" id="IPR007303">
    <property type="entry name" value="TIP41-like"/>
</dbReference>
<dbReference type="PANTHER" id="PTHR21021:SF16">
    <property type="entry name" value="TIP41-LIKE PROTEIN"/>
    <property type="match status" value="1"/>
</dbReference>
<dbReference type="Pfam" id="PF04176">
    <property type="entry name" value="TIP41"/>
    <property type="match status" value="1"/>
</dbReference>